<organism evidence="3 4">
    <name type="scientific">Naematelia encephala</name>
    <dbReference type="NCBI Taxonomy" id="71784"/>
    <lineage>
        <taxon>Eukaryota</taxon>
        <taxon>Fungi</taxon>
        <taxon>Dikarya</taxon>
        <taxon>Basidiomycota</taxon>
        <taxon>Agaricomycotina</taxon>
        <taxon>Tremellomycetes</taxon>
        <taxon>Tremellales</taxon>
        <taxon>Naemateliaceae</taxon>
        <taxon>Naematelia</taxon>
    </lineage>
</organism>
<protein>
    <submittedName>
        <fullName evidence="3">Concanavalin A-like lectin/glucanase domain-containing protein</fullName>
    </submittedName>
</protein>
<dbReference type="STRING" id="71784.A0A1Y2B668"/>
<dbReference type="InterPro" id="IPR013320">
    <property type="entry name" value="ConA-like_dom_sf"/>
</dbReference>
<feature type="domain" description="GH16" evidence="2">
    <location>
        <begin position="13"/>
        <end position="283"/>
    </location>
</feature>
<proteinExistence type="predicted"/>
<sequence length="399" mass="41545">MKSTIAFLTLLFTLASATTYPRIESWSGDGFFDGFTFPASTYDNTTNGDVFWATAQNTSLLYVNDAGRVILKVDNTTSVVYNDKRYAPKLLSKTAYPPGTVWVMDAVHMPYGCSVWPAFWTQGLNWPLGGEIDIMEGINQVTTNQIALHTEGQGCLASTSNTASFSGTVGQTNCSTAANEDEGCIVTTTDQSSYGEGFAAAGGGVYVAEYAEDAIRVWFLSREAVPSSLTANTTSLDTSTLGEPVAEYLSSTCDFSTYFTSQILTIDITLCGDFAGVPALLAETCPALQGDATCYTTYVINDQQATYANAYFEINYVAVYQASNASTSSTSGSSAATSSVSGSSGATGTITAGAGSASASSSQTSTGAASGAFRLWMGDGATWAVLVGAGLLAGMGLAF</sequence>
<dbReference type="GO" id="GO:0030246">
    <property type="term" value="F:carbohydrate binding"/>
    <property type="evidence" value="ECO:0007669"/>
    <property type="project" value="UniProtKB-KW"/>
</dbReference>
<dbReference type="AlphaFoldDB" id="A0A1Y2B668"/>
<dbReference type="PANTHER" id="PTHR10963:SF24">
    <property type="entry name" value="GLYCOSIDASE C21B10.07-RELATED"/>
    <property type="match status" value="1"/>
</dbReference>
<dbReference type="InterPro" id="IPR000757">
    <property type="entry name" value="Beta-glucanase-like"/>
</dbReference>
<keyword evidence="4" id="KW-1185">Reference proteome</keyword>
<dbReference type="GO" id="GO:0009251">
    <property type="term" value="P:glucan catabolic process"/>
    <property type="evidence" value="ECO:0007669"/>
    <property type="project" value="TreeGrafter"/>
</dbReference>
<evidence type="ECO:0000313" key="3">
    <source>
        <dbReference type="EMBL" id="ORY30224.1"/>
    </source>
</evidence>
<comment type="caution">
    <text evidence="3">The sequence shown here is derived from an EMBL/GenBank/DDBJ whole genome shotgun (WGS) entry which is preliminary data.</text>
</comment>
<dbReference type="Proteomes" id="UP000193986">
    <property type="component" value="Unassembled WGS sequence"/>
</dbReference>
<evidence type="ECO:0000256" key="1">
    <source>
        <dbReference type="SAM" id="SignalP"/>
    </source>
</evidence>
<gene>
    <name evidence="3" type="ORF">BCR39DRAFT_530051</name>
</gene>
<feature type="chain" id="PRO_5012756508" evidence="1">
    <location>
        <begin position="18"/>
        <end position="399"/>
    </location>
</feature>
<evidence type="ECO:0000259" key="2">
    <source>
        <dbReference type="PROSITE" id="PS51762"/>
    </source>
</evidence>
<feature type="signal peptide" evidence="1">
    <location>
        <begin position="1"/>
        <end position="17"/>
    </location>
</feature>
<name>A0A1Y2B668_9TREE</name>
<dbReference type="Gene3D" id="2.60.120.200">
    <property type="match status" value="1"/>
</dbReference>
<reference evidence="3 4" key="1">
    <citation type="submission" date="2016-07" db="EMBL/GenBank/DDBJ databases">
        <title>Pervasive Adenine N6-methylation of Active Genes in Fungi.</title>
        <authorList>
            <consortium name="DOE Joint Genome Institute"/>
            <person name="Mondo S.J."/>
            <person name="Dannebaum R.O."/>
            <person name="Kuo R.C."/>
            <person name="Labutti K."/>
            <person name="Haridas S."/>
            <person name="Kuo A."/>
            <person name="Salamov A."/>
            <person name="Ahrendt S.R."/>
            <person name="Lipzen A."/>
            <person name="Sullivan W."/>
            <person name="Andreopoulos W.B."/>
            <person name="Clum A."/>
            <person name="Lindquist E."/>
            <person name="Daum C."/>
            <person name="Ramamoorthy G.K."/>
            <person name="Gryganskyi A."/>
            <person name="Culley D."/>
            <person name="Magnuson J.K."/>
            <person name="James T.Y."/>
            <person name="O'Malley M.A."/>
            <person name="Stajich J.E."/>
            <person name="Spatafora J.W."/>
            <person name="Visel A."/>
            <person name="Grigoriev I.V."/>
        </authorList>
    </citation>
    <scope>NUCLEOTIDE SEQUENCE [LARGE SCALE GENOMIC DNA]</scope>
    <source>
        <strain evidence="3 4">68-887.2</strain>
    </source>
</reference>
<dbReference type="Pfam" id="PF26113">
    <property type="entry name" value="GH16_XgeA"/>
    <property type="match status" value="1"/>
</dbReference>
<evidence type="ECO:0000313" key="4">
    <source>
        <dbReference type="Proteomes" id="UP000193986"/>
    </source>
</evidence>
<dbReference type="FunFam" id="2.60.120.200:FF:000179">
    <property type="entry name" value="Unplaced genomic scaffold supercont1.19, whole genome shotgun sequence"/>
    <property type="match status" value="1"/>
</dbReference>
<dbReference type="PROSITE" id="PS51762">
    <property type="entry name" value="GH16_2"/>
    <property type="match status" value="1"/>
</dbReference>
<dbReference type="InterPro" id="IPR050546">
    <property type="entry name" value="Glycosyl_Hydrlase_16"/>
</dbReference>
<dbReference type="GO" id="GO:0004553">
    <property type="term" value="F:hydrolase activity, hydrolyzing O-glycosyl compounds"/>
    <property type="evidence" value="ECO:0007669"/>
    <property type="project" value="InterPro"/>
</dbReference>
<keyword evidence="3" id="KW-0430">Lectin</keyword>
<dbReference type="EMBL" id="MCFC01000021">
    <property type="protein sequence ID" value="ORY30224.1"/>
    <property type="molecule type" value="Genomic_DNA"/>
</dbReference>
<keyword evidence="1" id="KW-0732">Signal</keyword>
<dbReference type="PANTHER" id="PTHR10963">
    <property type="entry name" value="GLYCOSYL HYDROLASE-RELATED"/>
    <property type="match status" value="1"/>
</dbReference>
<accession>A0A1Y2B668</accession>
<dbReference type="OrthoDB" id="192832at2759"/>
<dbReference type="InParanoid" id="A0A1Y2B668"/>
<dbReference type="SUPFAM" id="SSF49899">
    <property type="entry name" value="Concanavalin A-like lectins/glucanases"/>
    <property type="match status" value="1"/>
</dbReference>